<keyword evidence="4" id="KW-0378">Hydrolase</keyword>
<dbReference type="InterPro" id="IPR017946">
    <property type="entry name" value="PLC-like_Pdiesterase_TIM-brl"/>
</dbReference>
<dbReference type="Pfam" id="PF00245">
    <property type="entry name" value="Alk_phosphatase"/>
    <property type="match status" value="2"/>
</dbReference>
<dbReference type="CDD" id="cd16012">
    <property type="entry name" value="ALP"/>
    <property type="match status" value="1"/>
</dbReference>
<comment type="caution">
    <text evidence="4">The sequence shown here is derived from an EMBL/GenBank/DDBJ whole genome shotgun (WGS) entry which is preliminary data.</text>
</comment>
<evidence type="ECO:0000313" key="5">
    <source>
        <dbReference type="Proteomes" id="UP001468798"/>
    </source>
</evidence>
<dbReference type="GO" id="GO:0004035">
    <property type="term" value="F:alkaline phosphatase activity"/>
    <property type="evidence" value="ECO:0007669"/>
    <property type="project" value="UniProtKB-EC"/>
</dbReference>
<feature type="chain" id="PRO_5047417724" evidence="3">
    <location>
        <begin position="22"/>
        <end position="601"/>
    </location>
</feature>
<dbReference type="SUPFAM" id="SSF51695">
    <property type="entry name" value="PLC-like phosphodiesterases"/>
    <property type="match status" value="1"/>
</dbReference>
<gene>
    <name evidence="4" type="ORF">WFZ86_17195</name>
</gene>
<keyword evidence="1" id="KW-0597">Phosphoprotein</keyword>
<dbReference type="RefSeq" id="WP_342693073.1">
    <property type="nucleotide sequence ID" value="NZ_JBCGDP010000021.1"/>
</dbReference>
<accession>A0ABU9NSB5</accession>
<evidence type="ECO:0000256" key="1">
    <source>
        <dbReference type="ARBA" id="ARBA00022553"/>
    </source>
</evidence>
<dbReference type="EC" id="3.1.3.1" evidence="4"/>
<dbReference type="PANTHER" id="PTHR11596">
    <property type="entry name" value="ALKALINE PHOSPHATASE"/>
    <property type="match status" value="1"/>
</dbReference>
<dbReference type="Gene3D" id="3.20.20.190">
    <property type="entry name" value="Phosphatidylinositol (PI) phosphodiesterase"/>
    <property type="match status" value="1"/>
</dbReference>
<dbReference type="EMBL" id="JBCGDP010000021">
    <property type="protein sequence ID" value="MEM0578243.1"/>
    <property type="molecule type" value="Genomic_DNA"/>
</dbReference>
<evidence type="ECO:0000256" key="3">
    <source>
        <dbReference type="SAM" id="SignalP"/>
    </source>
</evidence>
<dbReference type="Proteomes" id="UP001468798">
    <property type="component" value="Unassembled WGS sequence"/>
</dbReference>
<dbReference type="PANTHER" id="PTHR11596:SF5">
    <property type="entry name" value="ALKALINE PHOSPHATASE"/>
    <property type="match status" value="1"/>
</dbReference>
<dbReference type="PRINTS" id="PR00113">
    <property type="entry name" value="ALKPHPHTASE"/>
</dbReference>
<dbReference type="InterPro" id="IPR039559">
    <property type="entry name" value="AIM6_PI-PLC-like_dom"/>
</dbReference>
<feature type="signal peptide" evidence="3">
    <location>
        <begin position="1"/>
        <end position="21"/>
    </location>
</feature>
<protein>
    <submittedName>
        <fullName evidence="4">Alkaline phosphatase</fullName>
        <ecNumber evidence="4">3.1.3.1</ecNumber>
    </submittedName>
</protein>
<dbReference type="InterPro" id="IPR001952">
    <property type="entry name" value="Alkaline_phosphatase"/>
</dbReference>
<reference evidence="4 5" key="1">
    <citation type="submission" date="2024-03" db="EMBL/GenBank/DDBJ databases">
        <title>Two novel species of the genus Flavobacterium exhibiting potentially degradation of complex polysaccharides.</title>
        <authorList>
            <person name="Lian X."/>
        </authorList>
    </citation>
    <scope>NUCLEOTIDE SEQUENCE [LARGE SCALE GENOMIC DNA]</scope>
    <source>
        <strain evidence="4 5">N6</strain>
    </source>
</reference>
<name>A0ABU9NSB5_9FLAO</name>
<keyword evidence="3" id="KW-0732">Signal</keyword>
<dbReference type="SMART" id="SM00098">
    <property type="entry name" value="alkPPc"/>
    <property type="match status" value="1"/>
</dbReference>
<dbReference type="InterPro" id="IPR017850">
    <property type="entry name" value="Alkaline_phosphatase_core_sf"/>
</dbReference>
<organism evidence="4 5">
    <name type="scientific">Flavobacterium polysaccharolyticum</name>
    <dbReference type="NCBI Taxonomy" id="3133148"/>
    <lineage>
        <taxon>Bacteria</taxon>
        <taxon>Pseudomonadati</taxon>
        <taxon>Bacteroidota</taxon>
        <taxon>Flavobacteriia</taxon>
        <taxon>Flavobacteriales</taxon>
        <taxon>Flavobacteriaceae</taxon>
        <taxon>Flavobacterium</taxon>
    </lineage>
</organism>
<dbReference type="SUPFAM" id="SSF53649">
    <property type="entry name" value="Alkaline phosphatase-like"/>
    <property type="match status" value="1"/>
</dbReference>
<evidence type="ECO:0000256" key="2">
    <source>
        <dbReference type="RuleBase" id="RU003946"/>
    </source>
</evidence>
<dbReference type="CDD" id="cd08577">
    <property type="entry name" value="PI-PLCc_GDPD_SF_unchar3"/>
    <property type="match status" value="1"/>
</dbReference>
<dbReference type="Pfam" id="PF13653">
    <property type="entry name" value="GDPD_2"/>
    <property type="match status" value="1"/>
</dbReference>
<proteinExistence type="inferred from homology"/>
<comment type="similarity">
    <text evidence="2">Belongs to the alkaline phosphatase family.</text>
</comment>
<sequence>MYKKNRLFFLSFIIIHFVALAQSKKNITIHSHNDYEQNIPFWNAFNNDLNSIEVDVFLKDDILYVCHEPNKIKKERTLESLYLLPLEQAIDLQLGHLYNFQLLIDIKSEANTTLDKIVKLLQKHPKLIQNKNITFVISGNQPEVEKYNSYPEYIKFDYQKENQLTAKQWEKVALISSNFKKTSDWSGKGKLPIEECNLVQNIVNKAHSHGKPFRFWGTPDYKRAWKTFIDLGVDIINTDLPYESSKYIRSLSERVFHNTQVSEIYTPTFASDKKNTEVKNVILLIGDGNGLSQISSAVLANGGKLTLTQLQSIGFIKTQSSDDFTTDSAAGATAFSTGQKTYNRAIGLDANQNFIPNITEFLSKKGFNTGCITTDEIIGATPAAFYAHQKDRGMDNEIAADLLKSNLSLFVGGGGKYFDKNALEKVFTLPQKVDDIANVTSQRIGFFLAEGGVNGVINGREDVLAKATKNGLAFLQNKNKPFFIMVEGAQIDSYGHHNNVGGIVSEGIDFDKAITEAIKFADATANTLVIITADHETSGFSIPDGNLKDKVIEGDFTSFDHTATMIPVFAYGPQSQLFTGVYENNEIYSKIIKALGIDKTN</sequence>
<dbReference type="Gene3D" id="3.40.720.10">
    <property type="entry name" value="Alkaline Phosphatase, subunit A"/>
    <property type="match status" value="1"/>
</dbReference>
<evidence type="ECO:0000313" key="4">
    <source>
        <dbReference type="EMBL" id="MEM0578243.1"/>
    </source>
</evidence>
<keyword evidence="5" id="KW-1185">Reference proteome</keyword>